<dbReference type="EMBL" id="OOFM01000001">
    <property type="protein sequence ID" value="SPL61371.1"/>
    <property type="molecule type" value="Genomic_DNA"/>
</dbReference>
<organism evidence="1 2">
    <name type="scientific">Ochrobactrum soli</name>
    <dbReference type="NCBI Taxonomy" id="2448455"/>
    <lineage>
        <taxon>Bacteria</taxon>
        <taxon>Pseudomonadati</taxon>
        <taxon>Pseudomonadota</taxon>
        <taxon>Alphaproteobacteria</taxon>
        <taxon>Hyphomicrobiales</taxon>
        <taxon>Brucellaceae</taxon>
        <taxon>Brucella/Ochrobactrum group</taxon>
        <taxon>Ochrobactrum</taxon>
    </lineage>
</organism>
<proteinExistence type="predicted"/>
<name>A0A2P9HB94_9HYPH</name>
<sequence>MTAPDFAGPVICQQHGFTINPLVVMFELHVANQQAHAK</sequence>
<dbReference type="AlphaFoldDB" id="A0A2P9HB94"/>
<dbReference type="Proteomes" id="UP000246073">
    <property type="component" value="Unassembled WGS sequence"/>
</dbReference>
<gene>
    <name evidence="1" type="ORF">OHAE_4163</name>
</gene>
<accession>A0A2P9HB94</accession>
<evidence type="ECO:0000313" key="2">
    <source>
        <dbReference type="Proteomes" id="UP000246073"/>
    </source>
</evidence>
<reference evidence="2" key="1">
    <citation type="submission" date="2017-12" db="EMBL/GenBank/DDBJ databases">
        <authorList>
            <person name="Diaz M."/>
        </authorList>
    </citation>
    <scope>NUCLEOTIDE SEQUENCE [LARGE SCALE GENOMIC DNA]</scope>
    <source>
        <strain evidence="2">FI11154</strain>
    </source>
</reference>
<evidence type="ECO:0000313" key="1">
    <source>
        <dbReference type="EMBL" id="SPL61371.1"/>
    </source>
</evidence>
<protein>
    <submittedName>
        <fullName evidence="1">Uncharacterized protein</fullName>
    </submittedName>
</protein>